<reference evidence="1 2" key="1">
    <citation type="submission" date="2015-07" db="EMBL/GenBank/DDBJ databases">
        <title>The genome of Dufourea novaeangliae.</title>
        <authorList>
            <person name="Pan H."/>
            <person name="Kapheim K."/>
        </authorList>
    </citation>
    <scope>NUCLEOTIDE SEQUENCE [LARGE SCALE GENOMIC DNA]</scope>
    <source>
        <strain evidence="1">0120121106</strain>
        <tissue evidence="1">Whole body</tissue>
    </source>
</reference>
<gene>
    <name evidence="1" type="ORF">WN55_03763</name>
</gene>
<sequence>MLTTIVILSHGRRCLERITETIITSGSWRLVDYIHLVPQTFYHSPPVHRAVYSRGAGTRSVIAVNSSTVERS</sequence>
<dbReference type="AlphaFoldDB" id="A0A154PK59"/>
<accession>A0A154PK59</accession>
<proteinExistence type="predicted"/>
<organism evidence="1 2">
    <name type="scientific">Dufourea novaeangliae</name>
    <name type="common">Sweat bee</name>
    <dbReference type="NCBI Taxonomy" id="178035"/>
    <lineage>
        <taxon>Eukaryota</taxon>
        <taxon>Metazoa</taxon>
        <taxon>Ecdysozoa</taxon>
        <taxon>Arthropoda</taxon>
        <taxon>Hexapoda</taxon>
        <taxon>Insecta</taxon>
        <taxon>Pterygota</taxon>
        <taxon>Neoptera</taxon>
        <taxon>Endopterygota</taxon>
        <taxon>Hymenoptera</taxon>
        <taxon>Apocrita</taxon>
        <taxon>Aculeata</taxon>
        <taxon>Apoidea</taxon>
        <taxon>Anthophila</taxon>
        <taxon>Halictidae</taxon>
        <taxon>Rophitinae</taxon>
        <taxon>Dufourea</taxon>
    </lineage>
</organism>
<evidence type="ECO:0000313" key="1">
    <source>
        <dbReference type="EMBL" id="KZC12249.1"/>
    </source>
</evidence>
<keyword evidence="2" id="KW-1185">Reference proteome</keyword>
<dbReference type="EMBL" id="KQ434943">
    <property type="protein sequence ID" value="KZC12249.1"/>
    <property type="molecule type" value="Genomic_DNA"/>
</dbReference>
<name>A0A154PK59_DUFNO</name>
<dbReference type="Proteomes" id="UP000076502">
    <property type="component" value="Unassembled WGS sequence"/>
</dbReference>
<evidence type="ECO:0000313" key="2">
    <source>
        <dbReference type="Proteomes" id="UP000076502"/>
    </source>
</evidence>
<protein>
    <submittedName>
        <fullName evidence="1">Uncharacterized protein</fullName>
    </submittedName>
</protein>